<dbReference type="Proteomes" id="UP000235392">
    <property type="component" value="Unassembled WGS sequence"/>
</dbReference>
<evidence type="ECO:0000313" key="1">
    <source>
        <dbReference type="EMBL" id="PLW45106.1"/>
    </source>
</evidence>
<accession>A0A2N5V5D2</accession>
<evidence type="ECO:0000313" key="2">
    <source>
        <dbReference type="Proteomes" id="UP000235392"/>
    </source>
</evidence>
<organism evidence="1 2">
    <name type="scientific">Puccinia coronata f. sp. avenae</name>
    <dbReference type="NCBI Taxonomy" id="200324"/>
    <lineage>
        <taxon>Eukaryota</taxon>
        <taxon>Fungi</taxon>
        <taxon>Dikarya</taxon>
        <taxon>Basidiomycota</taxon>
        <taxon>Pucciniomycotina</taxon>
        <taxon>Pucciniomycetes</taxon>
        <taxon>Pucciniales</taxon>
        <taxon>Pucciniaceae</taxon>
        <taxon>Puccinia</taxon>
    </lineage>
</organism>
<dbReference type="AlphaFoldDB" id="A0A2N5V5D2"/>
<dbReference type="EMBL" id="PGCI01000051">
    <property type="protein sequence ID" value="PLW45106.1"/>
    <property type="molecule type" value="Genomic_DNA"/>
</dbReference>
<comment type="caution">
    <text evidence="1">The sequence shown here is derived from an EMBL/GenBank/DDBJ whole genome shotgun (WGS) entry which is preliminary data.</text>
</comment>
<gene>
    <name evidence="1" type="ORF">PCASD_04597</name>
</gene>
<reference evidence="1 2" key="1">
    <citation type="submission" date="2017-11" db="EMBL/GenBank/DDBJ databases">
        <title>De novo assembly and phasing of dikaryotic genomes from two isolates of Puccinia coronata f. sp. avenae, the causal agent of oat crown rust.</title>
        <authorList>
            <person name="Miller M.E."/>
            <person name="Zhang Y."/>
            <person name="Omidvar V."/>
            <person name="Sperschneider J."/>
            <person name="Schwessinger B."/>
            <person name="Raley C."/>
            <person name="Palmer J.M."/>
            <person name="Garnica D."/>
            <person name="Upadhyaya N."/>
            <person name="Rathjen J."/>
            <person name="Taylor J.M."/>
            <person name="Park R.F."/>
            <person name="Dodds P.N."/>
            <person name="Hirsch C.D."/>
            <person name="Kianian S.F."/>
            <person name="Figueroa M."/>
        </authorList>
    </citation>
    <scope>NUCLEOTIDE SEQUENCE [LARGE SCALE GENOMIC DNA]</scope>
    <source>
        <strain evidence="1">12SD80</strain>
    </source>
</reference>
<proteinExistence type="predicted"/>
<name>A0A2N5V5D2_9BASI</name>
<sequence>MLPGSHHRQYALSSLLKLITKLGEKASINYNSTIYLNYDDRLMHALPKLLNLSELRDDTSFKNIIELQSELVENSDQILSIAASLPNEPIGSLSQTDHKHFKEIKEFRRGGVSSQILFLGDDLGWMYSFGVDMMKEFKKKKKATTSRSLKPTPPLHDLHQPDEIKELTATATEAIDQLIK</sequence>
<protein>
    <submittedName>
        <fullName evidence="1">Uncharacterized protein</fullName>
    </submittedName>
</protein>